<gene>
    <name evidence="2" type="ORF">ACJRO7_007434</name>
</gene>
<accession>A0ABD3IN55</accession>
<comment type="caution">
    <text evidence="2">The sequence shown here is derived from an EMBL/GenBank/DDBJ whole genome shotgun (WGS) entry which is preliminary data.</text>
</comment>
<feature type="region of interest" description="Disordered" evidence="1">
    <location>
        <begin position="1"/>
        <end position="63"/>
    </location>
</feature>
<sequence>MLDEEDHRETGGFDGQVLQREVRRAPGPPGDIAPGAAAAPAAPTAAPGAGAPRARPHHVGPHPPRLLALPIDQRHCYFPLISILQTTITDRSRNPPALFRSIVFRFARPKPYHRTLCSGGKRKIAWSRRIAAEERAKACPKLKDGETQIGR</sequence>
<dbReference type="AlphaFoldDB" id="A0ABD3IN55"/>
<reference evidence="2 3" key="1">
    <citation type="submission" date="2024-11" db="EMBL/GenBank/DDBJ databases">
        <title>Chromosome-level genome assembly of Eucalyptus globulus Labill. provides insights into its genome evolution.</title>
        <authorList>
            <person name="Li X."/>
        </authorList>
    </citation>
    <scope>NUCLEOTIDE SEQUENCE [LARGE SCALE GENOMIC DNA]</scope>
    <source>
        <strain evidence="2">CL2024</strain>
        <tissue evidence="2">Fresh tender leaves</tissue>
    </source>
</reference>
<evidence type="ECO:0000313" key="2">
    <source>
        <dbReference type="EMBL" id="KAL3715694.1"/>
    </source>
</evidence>
<dbReference type="Proteomes" id="UP001634007">
    <property type="component" value="Unassembled WGS sequence"/>
</dbReference>
<evidence type="ECO:0000256" key="1">
    <source>
        <dbReference type="SAM" id="MobiDB-lite"/>
    </source>
</evidence>
<keyword evidence="3" id="KW-1185">Reference proteome</keyword>
<feature type="compositionally biased region" description="Basic and acidic residues" evidence="1">
    <location>
        <begin position="1"/>
        <end position="11"/>
    </location>
</feature>
<organism evidence="2 3">
    <name type="scientific">Eucalyptus globulus</name>
    <name type="common">Tasmanian blue gum</name>
    <dbReference type="NCBI Taxonomy" id="34317"/>
    <lineage>
        <taxon>Eukaryota</taxon>
        <taxon>Viridiplantae</taxon>
        <taxon>Streptophyta</taxon>
        <taxon>Embryophyta</taxon>
        <taxon>Tracheophyta</taxon>
        <taxon>Spermatophyta</taxon>
        <taxon>Magnoliopsida</taxon>
        <taxon>eudicotyledons</taxon>
        <taxon>Gunneridae</taxon>
        <taxon>Pentapetalae</taxon>
        <taxon>rosids</taxon>
        <taxon>malvids</taxon>
        <taxon>Myrtales</taxon>
        <taxon>Myrtaceae</taxon>
        <taxon>Myrtoideae</taxon>
        <taxon>Eucalypteae</taxon>
        <taxon>Eucalyptus</taxon>
    </lineage>
</organism>
<protein>
    <submittedName>
        <fullName evidence="2">Uncharacterized protein</fullName>
    </submittedName>
</protein>
<name>A0ABD3IN55_EUCGL</name>
<evidence type="ECO:0000313" key="3">
    <source>
        <dbReference type="Proteomes" id="UP001634007"/>
    </source>
</evidence>
<feature type="compositionally biased region" description="Low complexity" evidence="1">
    <location>
        <begin position="32"/>
        <end position="53"/>
    </location>
</feature>
<proteinExistence type="predicted"/>
<dbReference type="EMBL" id="JBJKBG010000011">
    <property type="protein sequence ID" value="KAL3715694.1"/>
    <property type="molecule type" value="Genomic_DNA"/>
</dbReference>